<protein>
    <submittedName>
        <fullName evidence="1">Uncharacterized protein</fullName>
    </submittedName>
</protein>
<name>A0AA87LRP4_BIFLL</name>
<gene>
    <name evidence="1" type="ORF">HMPREF1313_1082</name>
</gene>
<dbReference type="Proteomes" id="UP000006410">
    <property type="component" value="Unassembled WGS sequence"/>
</dbReference>
<dbReference type="EMBL" id="AJTF01000115">
    <property type="protein sequence ID" value="EIJ24203.1"/>
    <property type="molecule type" value="Genomic_DNA"/>
</dbReference>
<dbReference type="AlphaFoldDB" id="A0AA87LRP4"/>
<sequence length="52" mass="5596">MLPGHVIIRRAAWERCGGYDESMRGDATASQAFMAHPTYGDGGMAAAVRLRS</sequence>
<evidence type="ECO:0000313" key="2">
    <source>
        <dbReference type="Proteomes" id="UP000006410"/>
    </source>
</evidence>
<organism evidence="1 2">
    <name type="scientific">Bifidobacterium longum subsp. longum 1-6B</name>
    <dbReference type="NCBI Taxonomy" id="1161744"/>
    <lineage>
        <taxon>Bacteria</taxon>
        <taxon>Bacillati</taxon>
        <taxon>Actinomycetota</taxon>
        <taxon>Actinomycetes</taxon>
        <taxon>Bifidobacteriales</taxon>
        <taxon>Bifidobacteriaceae</taxon>
        <taxon>Bifidobacterium</taxon>
    </lineage>
</organism>
<accession>A0AA87LRP4</accession>
<evidence type="ECO:0000313" key="1">
    <source>
        <dbReference type="EMBL" id="EIJ24203.1"/>
    </source>
</evidence>
<reference evidence="1 2" key="1">
    <citation type="journal article" date="2013" name="Genome Announc.">
        <title>Draft Genome Sequences of Two Pairs of Human Intestinal Bifidobacterium longum subsp. longum Strains, 44B and 1-6B and 35B and 2-2B, Consecutively Isolated from Two Children after a 5-Year Time Period.</title>
        <authorList>
            <person name="Shkoporov A.N."/>
            <person name="Efimov B.A."/>
            <person name="Khokhlova E.V."/>
            <person name="Chaplin A.V."/>
            <person name="Kafarskaya L.I."/>
            <person name="Durkin A.S."/>
            <person name="McCorrison J."/>
            <person name="Torralba M."/>
            <person name="Gillis M."/>
            <person name="Sutton G."/>
            <person name="Weibel D.B."/>
            <person name="Nelson K.E."/>
            <person name="Smeianov V.V."/>
        </authorList>
    </citation>
    <scope>NUCLEOTIDE SEQUENCE [LARGE SCALE GENOMIC DNA]</scope>
    <source>
        <strain evidence="1 2">1-6B</strain>
    </source>
</reference>
<proteinExistence type="predicted"/>
<comment type="caution">
    <text evidence="1">The sequence shown here is derived from an EMBL/GenBank/DDBJ whole genome shotgun (WGS) entry which is preliminary data.</text>
</comment>